<protein>
    <recommendedName>
        <fullName evidence="4">Antifreeze glycopeptide polyprotein</fullName>
    </recommendedName>
</protein>
<accession>A0A1T4T429</accession>
<feature type="signal peptide" evidence="1">
    <location>
        <begin position="1"/>
        <end position="23"/>
    </location>
</feature>
<dbReference type="STRING" id="225324.SAMN02745126_05656"/>
<evidence type="ECO:0000256" key="1">
    <source>
        <dbReference type="SAM" id="SignalP"/>
    </source>
</evidence>
<organism evidence="2 3">
    <name type="scientific">Enhydrobacter aerosaccus</name>
    <dbReference type="NCBI Taxonomy" id="225324"/>
    <lineage>
        <taxon>Bacteria</taxon>
        <taxon>Pseudomonadati</taxon>
        <taxon>Pseudomonadota</taxon>
        <taxon>Alphaproteobacteria</taxon>
        <taxon>Hyphomicrobiales</taxon>
        <taxon>Enhydrobacter</taxon>
    </lineage>
</organism>
<dbReference type="RefSeq" id="WP_085937374.1">
    <property type="nucleotide sequence ID" value="NZ_FUWJ01000012.1"/>
</dbReference>
<reference evidence="3" key="1">
    <citation type="submission" date="2017-02" db="EMBL/GenBank/DDBJ databases">
        <authorList>
            <person name="Varghese N."/>
            <person name="Submissions S."/>
        </authorList>
    </citation>
    <scope>NUCLEOTIDE SEQUENCE [LARGE SCALE GENOMIC DNA]</scope>
    <source>
        <strain evidence="3">ATCC 27094</strain>
    </source>
</reference>
<dbReference type="EMBL" id="FUWJ01000012">
    <property type="protein sequence ID" value="SKA35213.1"/>
    <property type="molecule type" value="Genomic_DNA"/>
</dbReference>
<keyword evidence="1" id="KW-0732">Signal</keyword>
<proteinExistence type="predicted"/>
<feature type="chain" id="PRO_5013046619" description="Antifreeze glycopeptide polyprotein" evidence="1">
    <location>
        <begin position="24"/>
        <end position="533"/>
    </location>
</feature>
<gene>
    <name evidence="2" type="ORF">SAMN02745126_05656</name>
</gene>
<evidence type="ECO:0000313" key="3">
    <source>
        <dbReference type="Proteomes" id="UP000190092"/>
    </source>
</evidence>
<dbReference type="Proteomes" id="UP000190092">
    <property type="component" value="Unassembled WGS sequence"/>
</dbReference>
<keyword evidence="3" id="KW-1185">Reference proteome</keyword>
<sequence>MTDLRISLAVAVTLAFGAHGAFAQSPSFDDRPTGFLTEKTGGMPADAWGDTRLGTAKRLVSALPAAPRSRALRDLQFEVMVSLLTPPVADASPPPTLFARKVDRLAAMGEGESLNEMVRSAGGYVDPSIAATVTNAMMMAGERAGACAVAENNALAQPFGQRAEIACMLARGDTGGALGALSALRSTDPSFAALVKIVAEGSGQTVAPAGTLDGPAMVLIYMAHLVPPASALSTTQPPLIRALVGQPALPMASRIEIAERGEALAVIEATRLADLYMDALREGAALPPAMARRAQLVAAARNAANPTEIMNAVRAVYTETNGSPLFPTIARASASALLNLPAKPEYAGVAQEAIRGFLLLGDKKLTRAWTQLALQAAYNNAGAMNALDHLMPLIEIAGIDNGRNLVPEDVNRWYGVIRQDDPRAAPMRGYLLLELFRAVGFEVPPKSTELPEAPPPGVRLVMPPAATLQALQAAGAAHRQAEAALLASDAIGDTPLTELHPAAVGIIVRSLRQAGEATAARLFAIETAIAHGL</sequence>
<dbReference type="AlphaFoldDB" id="A0A1T4T429"/>
<name>A0A1T4T429_9HYPH</name>
<evidence type="ECO:0008006" key="4">
    <source>
        <dbReference type="Google" id="ProtNLM"/>
    </source>
</evidence>
<dbReference type="OrthoDB" id="7374720at2"/>
<evidence type="ECO:0000313" key="2">
    <source>
        <dbReference type="EMBL" id="SKA35213.1"/>
    </source>
</evidence>